<sequence>MKSTILFCFASLFSMLAQAQVTGPTTVCPNTQYTYSYVTTRPYNTISYTVIGGFGIVEPTGAQCYIKFPDDQPIKPRVVADIRWADGSQFRDTSQAITVRGIGRPIEYTTLTRSFPCSFRGATTITVDNIPNADSVYVSNDAGWPVTRISNHQFTMNINNGAQGNVSIVAKNDSCNKFRASTVAITRPKPAIGNISGPGVICNSGAQTLSVAAYPSVTSYTWTADNPNIRINGQPSPVTITGASGNNVSISSAGGDYQASLKVFAVGECGASDTAVKTLGTGTPPINFIMGFPRNGIHFAGGQTYEFSVGPPANYGNVLDIDWTVIGGTIESYHNDKKLIYVQMNNVSGPTLPGSVSMYVKWKNECGWSTELHRTGTLDSGGGSTFTVSPNPAGSYVSIDMSGTSAATLKTSAQDAAVIILYDMYYKEIKRMRLTAGARKAMMNVQDVKDGTYIMQVITGKEKQSKVVIVSHSL</sequence>
<feature type="signal peptide" evidence="1">
    <location>
        <begin position="1"/>
        <end position="19"/>
    </location>
</feature>
<feature type="domain" description="Secretion system C-terminal sorting" evidence="2">
    <location>
        <begin position="389"/>
        <end position="469"/>
    </location>
</feature>
<organism evidence="4 5">
    <name type="scientific">Chitinophaga eiseniae</name>
    <dbReference type="NCBI Taxonomy" id="634771"/>
    <lineage>
        <taxon>Bacteria</taxon>
        <taxon>Pseudomonadati</taxon>
        <taxon>Bacteroidota</taxon>
        <taxon>Chitinophagia</taxon>
        <taxon>Chitinophagales</taxon>
        <taxon>Chitinophagaceae</taxon>
        <taxon>Chitinophaga</taxon>
    </lineage>
</organism>
<evidence type="ECO:0000259" key="3">
    <source>
        <dbReference type="Pfam" id="PF19408"/>
    </source>
</evidence>
<evidence type="ECO:0000259" key="2">
    <source>
        <dbReference type="Pfam" id="PF18962"/>
    </source>
</evidence>
<protein>
    <submittedName>
        <fullName evidence="4">Por secretion system C-terminal sorting domain-containing protein</fullName>
    </submittedName>
</protein>
<gene>
    <name evidence="4" type="ORF">SAMN04488128_106359</name>
</gene>
<evidence type="ECO:0000313" key="4">
    <source>
        <dbReference type="EMBL" id="SKA44235.1"/>
    </source>
</evidence>
<dbReference type="Proteomes" id="UP000190367">
    <property type="component" value="Unassembled WGS sequence"/>
</dbReference>
<feature type="domain" description="PKD-like" evidence="3">
    <location>
        <begin position="190"/>
        <end position="275"/>
    </location>
</feature>
<dbReference type="AlphaFoldDB" id="A0A1T4TUS8"/>
<dbReference type="InterPro" id="IPR026444">
    <property type="entry name" value="Secre_tail"/>
</dbReference>
<dbReference type="EMBL" id="FUWZ01000006">
    <property type="protein sequence ID" value="SKA44235.1"/>
    <property type="molecule type" value="Genomic_DNA"/>
</dbReference>
<dbReference type="NCBIfam" id="TIGR04183">
    <property type="entry name" value="Por_Secre_tail"/>
    <property type="match status" value="1"/>
</dbReference>
<dbReference type="Pfam" id="PF19408">
    <property type="entry name" value="PKD_6"/>
    <property type="match status" value="1"/>
</dbReference>
<feature type="chain" id="PRO_5012865965" evidence="1">
    <location>
        <begin position="20"/>
        <end position="474"/>
    </location>
</feature>
<proteinExistence type="predicted"/>
<accession>A0A1T4TUS8</accession>
<dbReference type="STRING" id="634771.SAMN04488128_106359"/>
<evidence type="ECO:0000313" key="5">
    <source>
        <dbReference type="Proteomes" id="UP000190367"/>
    </source>
</evidence>
<reference evidence="5" key="1">
    <citation type="submission" date="2017-02" db="EMBL/GenBank/DDBJ databases">
        <authorList>
            <person name="Varghese N."/>
            <person name="Submissions S."/>
        </authorList>
    </citation>
    <scope>NUCLEOTIDE SEQUENCE [LARGE SCALE GENOMIC DNA]</scope>
    <source>
        <strain evidence="5">DSM 22224</strain>
    </source>
</reference>
<dbReference type="Pfam" id="PF18962">
    <property type="entry name" value="Por_Secre_tail"/>
    <property type="match status" value="1"/>
</dbReference>
<dbReference type="InterPro" id="IPR045829">
    <property type="entry name" value="PKD_6"/>
</dbReference>
<dbReference type="RefSeq" id="WP_078672704.1">
    <property type="nucleotide sequence ID" value="NZ_FUWZ01000006.1"/>
</dbReference>
<keyword evidence="5" id="KW-1185">Reference proteome</keyword>
<dbReference type="OrthoDB" id="2235251at2"/>
<name>A0A1T4TUS8_9BACT</name>
<evidence type="ECO:0000256" key="1">
    <source>
        <dbReference type="SAM" id="SignalP"/>
    </source>
</evidence>
<keyword evidence="1" id="KW-0732">Signal</keyword>